<organism evidence="3 4">
    <name type="scientific">Drosophila willistoni</name>
    <name type="common">Fruit fly</name>
    <dbReference type="NCBI Taxonomy" id="7260"/>
    <lineage>
        <taxon>Eukaryota</taxon>
        <taxon>Metazoa</taxon>
        <taxon>Ecdysozoa</taxon>
        <taxon>Arthropoda</taxon>
        <taxon>Hexapoda</taxon>
        <taxon>Insecta</taxon>
        <taxon>Pterygota</taxon>
        <taxon>Neoptera</taxon>
        <taxon>Endopterygota</taxon>
        <taxon>Diptera</taxon>
        <taxon>Brachycera</taxon>
        <taxon>Muscomorpha</taxon>
        <taxon>Ephydroidea</taxon>
        <taxon>Drosophilidae</taxon>
        <taxon>Drosophila</taxon>
        <taxon>Sophophora</taxon>
    </lineage>
</organism>
<dbReference type="InParanoid" id="A0A0Q9WWB0"/>
<accession>A0A0Q9WWB0</accession>
<dbReference type="STRING" id="7260.A0A0Q9WWB0"/>
<protein>
    <submittedName>
        <fullName evidence="3">Uncharacterized protein, isoform B</fullName>
    </submittedName>
</protein>
<proteinExistence type="predicted"/>
<name>A0A0Q9WWB0_DROWI</name>
<evidence type="ECO:0000313" key="3">
    <source>
        <dbReference type="EMBL" id="KRF99736.1"/>
    </source>
</evidence>
<dbReference type="EMBL" id="CH964251">
    <property type="protein sequence ID" value="KRF99736.1"/>
    <property type="molecule type" value="Genomic_DNA"/>
</dbReference>
<sequence length="381" mass="42961">MNRTKLPLLTLALAVVLLVVAQANSSQPSEDDAVLPPNADNIEIHHVKLINGVMHEDHPIVMYKEDFVSEDYDPKKNDTPTTVQHKKHRHMRHHRVIVDEPRLQFDTLPDTPIIIDDVVPPSKEELLLKHPKKYRSRQRRQAIAWRTGNFYTTPYSSFYYQAPASNAYLPPLTNYPFQRNRVPVAGKPPKKTGKLPQWDIKPQTTEGPIDIGSRLDVDVSNPLHHNSNPADADFSVFDQPRPQSNQRPDSSRNPPPPPQPQRPSTSWSPTETPEEARPIWGPSVSRQPNSVQGSPSNSRPQQQRPWQTTTAPTTRSPAVNTSPRVSNCVWAIVNCCSRGSTKIRYACFEDFNCHGAFWGVNPCADETIRDGTIAFVTNTFS</sequence>
<feature type="compositionally biased region" description="Low complexity" evidence="1">
    <location>
        <begin position="298"/>
        <end position="318"/>
    </location>
</feature>
<feature type="chain" id="PRO_5006387205" evidence="2">
    <location>
        <begin position="24"/>
        <end position="381"/>
    </location>
</feature>
<evidence type="ECO:0000256" key="2">
    <source>
        <dbReference type="SAM" id="SignalP"/>
    </source>
</evidence>
<feature type="region of interest" description="Disordered" evidence="1">
    <location>
        <begin position="180"/>
        <end position="322"/>
    </location>
</feature>
<feature type="compositionally biased region" description="Polar residues" evidence="1">
    <location>
        <begin position="284"/>
        <end position="297"/>
    </location>
</feature>
<reference evidence="3 4" key="1">
    <citation type="journal article" date="2007" name="Nature">
        <title>Evolution of genes and genomes on the Drosophila phylogeny.</title>
        <authorList>
            <consortium name="Drosophila 12 Genomes Consortium"/>
            <person name="Clark A.G."/>
            <person name="Eisen M.B."/>
            <person name="Smith D.R."/>
            <person name="Bergman C.M."/>
            <person name="Oliver B."/>
            <person name="Markow T.A."/>
            <person name="Kaufman T.C."/>
            <person name="Kellis M."/>
            <person name="Gelbart W."/>
            <person name="Iyer V.N."/>
            <person name="Pollard D.A."/>
            <person name="Sackton T.B."/>
            <person name="Larracuente A.M."/>
            <person name="Singh N.D."/>
            <person name="Abad J.P."/>
            <person name="Abt D.N."/>
            <person name="Adryan B."/>
            <person name="Aguade M."/>
            <person name="Akashi H."/>
            <person name="Anderson W.W."/>
            <person name="Aquadro C.F."/>
            <person name="Ardell D.H."/>
            <person name="Arguello R."/>
            <person name="Artieri C.G."/>
            <person name="Barbash D.A."/>
            <person name="Barker D."/>
            <person name="Barsanti P."/>
            <person name="Batterham P."/>
            <person name="Batzoglou S."/>
            <person name="Begun D."/>
            <person name="Bhutkar A."/>
            <person name="Blanco E."/>
            <person name="Bosak S.A."/>
            <person name="Bradley R.K."/>
            <person name="Brand A.D."/>
            <person name="Brent M.R."/>
            <person name="Brooks A.N."/>
            <person name="Brown R.H."/>
            <person name="Butlin R.K."/>
            <person name="Caggese C."/>
            <person name="Calvi B.R."/>
            <person name="Bernardo de Carvalho A."/>
            <person name="Caspi A."/>
            <person name="Castrezana S."/>
            <person name="Celniker S.E."/>
            <person name="Chang J.L."/>
            <person name="Chapple C."/>
            <person name="Chatterji S."/>
            <person name="Chinwalla A."/>
            <person name="Civetta A."/>
            <person name="Clifton S.W."/>
            <person name="Comeron J.M."/>
            <person name="Costello J.C."/>
            <person name="Coyne J.A."/>
            <person name="Daub J."/>
            <person name="David R.G."/>
            <person name="Delcher A.L."/>
            <person name="Delehaunty K."/>
            <person name="Do C.B."/>
            <person name="Ebling H."/>
            <person name="Edwards K."/>
            <person name="Eickbush T."/>
            <person name="Evans J.D."/>
            <person name="Filipski A."/>
            <person name="Findeiss S."/>
            <person name="Freyhult E."/>
            <person name="Fulton L."/>
            <person name="Fulton R."/>
            <person name="Garcia A.C."/>
            <person name="Gardiner A."/>
            <person name="Garfield D.A."/>
            <person name="Garvin B.E."/>
            <person name="Gibson G."/>
            <person name="Gilbert D."/>
            <person name="Gnerre S."/>
            <person name="Godfrey J."/>
            <person name="Good R."/>
            <person name="Gotea V."/>
            <person name="Gravely B."/>
            <person name="Greenberg A.J."/>
            <person name="Griffiths-Jones S."/>
            <person name="Gross S."/>
            <person name="Guigo R."/>
            <person name="Gustafson E.A."/>
            <person name="Haerty W."/>
            <person name="Hahn M.W."/>
            <person name="Halligan D.L."/>
            <person name="Halpern A.L."/>
            <person name="Halter G.M."/>
            <person name="Han M.V."/>
            <person name="Heger A."/>
            <person name="Hillier L."/>
            <person name="Hinrichs A.S."/>
            <person name="Holmes I."/>
            <person name="Hoskins R.A."/>
            <person name="Hubisz M.J."/>
            <person name="Hultmark D."/>
            <person name="Huntley M.A."/>
            <person name="Jaffe D.B."/>
            <person name="Jagadeeshan S."/>
            <person name="Jeck W.R."/>
            <person name="Johnson J."/>
            <person name="Jones C.D."/>
            <person name="Jordan W.C."/>
            <person name="Karpen G.H."/>
            <person name="Kataoka E."/>
            <person name="Keightley P.D."/>
            <person name="Kheradpour P."/>
            <person name="Kirkness E.F."/>
            <person name="Koerich L.B."/>
            <person name="Kristiansen K."/>
            <person name="Kudrna D."/>
            <person name="Kulathinal R.J."/>
            <person name="Kumar S."/>
            <person name="Kwok R."/>
            <person name="Lander E."/>
            <person name="Langley C.H."/>
            <person name="Lapoint R."/>
            <person name="Lazzaro B.P."/>
            <person name="Lee S.J."/>
            <person name="Levesque L."/>
            <person name="Li R."/>
            <person name="Lin C.F."/>
            <person name="Lin M.F."/>
            <person name="Lindblad-Toh K."/>
            <person name="Llopart A."/>
            <person name="Long M."/>
            <person name="Low L."/>
            <person name="Lozovsky E."/>
            <person name="Lu J."/>
            <person name="Luo M."/>
            <person name="Machado C.A."/>
            <person name="Makalowski W."/>
            <person name="Marzo M."/>
            <person name="Matsuda M."/>
            <person name="Matzkin L."/>
            <person name="McAllister B."/>
            <person name="McBride C.S."/>
            <person name="McKernan B."/>
            <person name="McKernan K."/>
            <person name="Mendez-Lago M."/>
            <person name="Minx P."/>
            <person name="Mollenhauer M.U."/>
            <person name="Montooth K."/>
            <person name="Mount S.M."/>
            <person name="Mu X."/>
            <person name="Myers E."/>
            <person name="Negre B."/>
            <person name="Newfeld S."/>
            <person name="Nielsen R."/>
            <person name="Noor M.A."/>
            <person name="O'Grady P."/>
            <person name="Pachter L."/>
            <person name="Papaceit M."/>
            <person name="Parisi M.J."/>
            <person name="Parisi M."/>
            <person name="Parts L."/>
            <person name="Pedersen J.S."/>
            <person name="Pesole G."/>
            <person name="Phillippy A.M."/>
            <person name="Ponting C.P."/>
            <person name="Pop M."/>
            <person name="Porcelli D."/>
            <person name="Powell J.R."/>
            <person name="Prohaska S."/>
            <person name="Pruitt K."/>
            <person name="Puig M."/>
            <person name="Quesneville H."/>
            <person name="Ram K.R."/>
            <person name="Rand D."/>
            <person name="Rasmussen M.D."/>
            <person name="Reed L.K."/>
            <person name="Reenan R."/>
            <person name="Reily A."/>
            <person name="Remington K.A."/>
            <person name="Rieger T.T."/>
            <person name="Ritchie M.G."/>
            <person name="Robin C."/>
            <person name="Rogers Y.H."/>
            <person name="Rohde C."/>
            <person name="Rozas J."/>
            <person name="Rubenfield M.J."/>
            <person name="Ruiz A."/>
            <person name="Russo S."/>
            <person name="Salzberg S.L."/>
            <person name="Sanchez-Gracia A."/>
            <person name="Saranga D.J."/>
            <person name="Sato H."/>
            <person name="Schaeffer S.W."/>
            <person name="Schatz M.C."/>
            <person name="Schlenke T."/>
            <person name="Schwartz R."/>
            <person name="Segarra C."/>
            <person name="Singh R.S."/>
            <person name="Sirot L."/>
            <person name="Sirota M."/>
            <person name="Sisneros N.B."/>
            <person name="Smith C.D."/>
            <person name="Smith T.F."/>
            <person name="Spieth J."/>
            <person name="Stage D.E."/>
            <person name="Stark A."/>
            <person name="Stephan W."/>
            <person name="Strausberg R.L."/>
            <person name="Strempel S."/>
            <person name="Sturgill D."/>
            <person name="Sutton G."/>
            <person name="Sutton G.G."/>
            <person name="Tao W."/>
            <person name="Teichmann S."/>
            <person name="Tobari Y.N."/>
            <person name="Tomimura Y."/>
            <person name="Tsolas J.M."/>
            <person name="Valente V.L."/>
            <person name="Venter E."/>
            <person name="Venter J.C."/>
            <person name="Vicario S."/>
            <person name="Vieira F.G."/>
            <person name="Vilella A.J."/>
            <person name="Villasante A."/>
            <person name="Walenz B."/>
            <person name="Wang J."/>
            <person name="Wasserman M."/>
            <person name="Watts T."/>
            <person name="Wilson D."/>
            <person name="Wilson R.K."/>
            <person name="Wing R.A."/>
            <person name="Wolfner M.F."/>
            <person name="Wong A."/>
            <person name="Wong G.K."/>
            <person name="Wu C.I."/>
            <person name="Wu G."/>
            <person name="Yamamoto D."/>
            <person name="Yang H.P."/>
            <person name="Yang S.P."/>
            <person name="Yorke J.A."/>
            <person name="Yoshida K."/>
            <person name="Zdobnov E."/>
            <person name="Zhang P."/>
            <person name="Zhang Y."/>
            <person name="Zimin A.V."/>
            <person name="Baldwin J."/>
            <person name="Abdouelleil A."/>
            <person name="Abdulkadir J."/>
            <person name="Abebe A."/>
            <person name="Abera B."/>
            <person name="Abreu J."/>
            <person name="Acer S.C."/>
            <person name="Aftuck L."/>
            <person name="Alexander A."/>
            <person name="An P."/>
            <person name="Anderson E."/>
            <person name="Anderson S."/>
            <person name="Arachi H."/>
            <person name="Azer M."/>
            <person name="Bachantsang P."/>
            <person name="Barry A."/>
            <person name="Bayul T."/>
            <person name="Berlin A."/>
            <person name="Bessette D."/>
            <person name="Bloom T."/>
            <person name="Blye J."/>
            <person name="Boguslavskiy L."/>
            <person name="Bonnet C."/>
            <person name="Boukhgalter B."/>
            <person name="Bourzgui I."/>
            <person name="Brown A."/>
            <person name="Cahill P."/>
            <person name="Channer S."/>
            <person name="Cheshatsang Y."/>
            <person name="Chuda L."/>
            <person name="Citroen M."/>
            <person name="Collymore A."/>
            <person name="Cooke P."/>
            <person name="Costello M."/>
            <person name="D'Aco K."/>
            <person name="Daza R."/>
            <person name="De Haan G."/>
            <person name="DeGray S."/>
            <person name="DeMaso C."/>
            <person name="Dhargay N."/>
            <person name="Dooley K."/>
            <person name="Dooley E."/>
            <person name="Doricent M."/>
            <person name="Dorje P."/>
            <person name="Dorjee K."/>
            <person name="Dupes A."/>
            <person name="Elong R."/>
            <person name="Falk J."/>
            <person name="Farina A."/>
            <person name="Faro S."/>
            <person name="Ferguson D."/>
            <person name="Fisher S."/>
            <person name="Foley C.D."/>
            <person name="Franke A."/>
            <person name="Friedrich D."/>
            <person name="Gadbois L."/>
            <person name="Gearin G."/>
            <person name="Gearin C.R."/>
            <person name="Giannoukos G."/>
            <person name="Goode T."/>
            <person name="Graham J."/>
            <person name="Grandbois E."/>
            <person name="Grewal S."/>
            <person name="Gyaltsen K."/>
            <person name="Hafez N."/>
            <person name="Hagos B."/>
            <person name="Hall J."/>
            <person name="Henson C."/>
            <person name="Hollinger A."/>
            <person name="Honan T."/>
            <person name="Huard M.D."/>
            <person name="Hughes L."/>
            <person name="Hurhula B."/>
            <person name="Husby M.E."/>
            <person name="Kamat A."/>
            <person name="Kanga B."/>
            <person name="Kashin S."/>
            <person name="Khazanovich D."/>
            <person name="Kisner P."/>
            <person name="Lance K."/>
            <person name="Lara M."/>
            <person name="Lee W."/>
            <person name="Lennon N."/>
            <person name="Letendre F."/>
            <person name="LeVine R."/>
            <person name="Lipovsky A."/>
            <person name="Liu X."/>
            <person name="Liu J."/>
            <person name="Liu S."/>
            <person name="Lokyitsang T."/>
            <person name="Lokyitsang Y."/>
            <person name="Lubonja R."/>
            <person name="Lui A."/>
            <person name="MacDonald P."/>
            <person name="Magnisalis V."/>
            <person name="Maru K."/>
            <person name="Matthews C."/>
            <person name="McCusker W."/>
            <person name="McDonough S."/>
            <person name="Mehta T."/>
            <person name="Meldrim J."/>
            <person name="Meneus L."/>
            <person name="Mihai O."/>
            <person name="Mihalev A."/>
            <person name="Mihova T."/>
            <person name="Mittelman R."/>
            <person name="Mlenga V."/>
            <person name="Montmayeur A."/>
            <person name="Mulrain L."/>
            <person name="Navidi A."/>
            <person name="Naylor J."/>
            <person name="Negash T."/>
            <person name="Nguyen T."/>
            <person name="Nguyen N."/>
            <person name="Nicol R."/>
            <person name="Norbu C."/>
            <person name="Norbu N."/>
            <person name="Novod N."/>
            <person name="O'Neill B."/>
            <person name="Osman S."/>
            <person name="Markiewicz E."/>
            <person name="Oyono O.L."/>
            <person name="Patti C."/>
            <person name="Phunkhang P."/>
            <person name="Pierre F."/>
            <person name="Priest M."/>
            <person name="Raghuraman S."/>
            <person name="Rege F."/>
            <person name="Reyes R."/>
            <person name="Rise C."/>
            <person name="Rogov P."/>
            <person name="Ross K."/>
            <person name="Ryan E."/>
            <person name="Settipalli S."/>
            <person name="Shea T."/>
            <person name="Sherpa N."/>
            <person name="Shi L."/>
            <person name="Shih D."/>
            <person name="Sparrow T."/>
            <person name="Spaulding J."/>
            <person name="Stalker J."/>
            <person name="Stange-Thomann N."/>
            <person name="Stavropoulos S."/>
            <person name="Stone C."/>
            <person name="Strader C."/>
            <person name="Tesfaye S."/>
            <person name="Thomson T."/>
            <person name="Thoulutsang Y."/>
            <person name="Thoulutsang D."/>
            <person name="Topham K."/>
            <person name="Topping I."/>
            <person name="Tsamla T."/>
            <person name="Vassiliev H."/>
            <person name="Vo A."/>
            <person name="Wangchuk T."/>
            <person name="Wangdi T."/>
            <person name="Weiand M."/>
            <person name="Wilkinson J."/>
            <person name="Wilson A."/>
            <person name="Yadav S."/>
            <person name="Young G."/>
            <person name="Yu Q."/>
            <person name="Zembek L."/>
            <person name="Zhong D."/>
            <person name="Zimmer A."/>
            <person name="Zwirko Z."/>
            <person name="Jaffe D.B."/>
            <person name="Alvarez P."/>
            <person name="Brockman W."/>
            <person name="Butler J."/>
            <person name="Chin C."/>
            <person name="Gnerre S."/>
            <person name="Grabherr M."/>
            <person name="Kleber M."/>
            <person name="Mauceli E."/>
            <person name="MacCallum I."/>
        </authorList>
    </citation>
    <scope>NUCLEOTIDE SEQUENCE [LARGE SCALE GENOMIC DNA]</scope>
    <source>
        <strain evidence="4">Tucson 14030-0811.24</strain>
    </source>
</reference>
<dbReference type="OrthoDB" id="6350087at2759"/>
<dbReference type="GO" id="GO:0045434">
    <property type="term" value="P:negative regulation of female receptivity, post-mating"/>
    <property type="evidence" value="ECO:0007669"/>
    <property type="project" value="EnsemblMetazoa"/>
</dbReference>
<evidence type="ECO:0000256" key="1">
    <source>
        <dbReference type="SAM" id="MobiDB-lite"/>
    </source>
</evidence>
<dbReference type="AlphaFoldDB" id="A0A0Q9WWB0"/>
<keyword evidence="2" id="KW-0732">Signal</keyword>
<gene>
    <name evidence="3" type="primary">Dwil\GK22477</name>
    <name evidence="3" type="ORF">Dwil_GK22477</name>
</gene>
<keyword evidence="4" id="KW-1185">Reference proteome</keyword>
<dbReference type="FunCoup" id="A0A0Q9WWB0">
    <property type="interactions" value="2"/>
</dbReference>
<feature type="signal peptide" evidence="2">
    <location>
        <begin position="1"/>
        <end position="23"/>
    </location>
</feature>
<evidence type="ECO:0000313" key="4">
    <source>
        <dbReference type="Proteomes" id="UP000007798"/>
    </source>
</evidence>
<dbReference type="Proteomes" id="UP000007798">
    <property type="component" value="Unassembled WGS sequence"/>
</dbReference>